<evidence type="ECO:0000256" key="8">
    <source>
        <dbReference type="ARBA" id="ARBA00022737"/>
    </source>
</evidence>
<dbReference type="Pfam" id="PF00903">
    <property type="entry name" value="Glyoxalase"/>
    <property type="match status" value="1"/>
</dbReference>
<evidence type="ECO:0000256" key="9">
    <source>
        <dbReference type="ARBA" id="ARBA00022797"/>
    </source>
</evidence>
<dbReference type="InterPro" id="IPR037523">
    <property type="entry name" value="VOC_core"/>
</dbReference>
<feature type="domain" description="VOC" evidence="16">
    <location>
        <begin position="152"/>
        <end position="272"/>
    </location>
</feature>
<dbReference type="SUPFAM" id="SSF54593">
    <property type="entry name" value="Glyoxalase/Bleomycin resistance protein/Dihydroxybiphenyl dioxygenase"/>
    <property type="match status" value="1"/>
</dbReference>
<keyword evidence="8" id="KW-0677">Repeat</keyword>
<keyword evidence="10 15" id="KW-0223">Dioxygenase</keyword>
<reference evidence="17 18" key="1">
    <citation type="submission" date="2019-03" db="EMBL/GenBank/DDBJ databases">
        <title>Genomic Encyclopedia of Type Strains, Phase IV (KMG-IV): sequencing the most valuable type-strain genomes for metagenomic binning, comparative biology and taxonomic classification.</title>
        <authorList>
            <person name="Goeker M."/>
        </authorList>
    </citation>
    <scope>NUCLEOTIDE SEQUENCE [LARGE SCALE GENOMIC DNA]</scope>
    <source>
        <strain evidence="17 18">DSM 26377</strain>
    </source>
</reference>
<dbReference type="InterPro" id="IPR054560">
    <property type="entry name" value="XylE-like_N"/>
</dbReference>
<keyword evidence="12 15" id="KW-0408">Iron</keyword>
<comment type="cofactor">
    <cofactor evidence="2 15">
        <name>Fe(2+)</name>
        <dbReference type="ChEBI" id="CHEBI:29033"/>
    </cofactor>
</comment>
<evidence type="ECO:0000313" key="18">
    <source>
        <dbReference type="Proteomes" id="UP000295341"/>
    </source>
</evidence>
<keyword evidence="18" id="KW-1185">Reference proteome</keyword>
<dbReference type="EC" id="1.13.11.2" evidence="5"/>
<evidence type="ECO:0000256" key="11">
    <source>
        <dbReference type="ARBA" id="ARBA00023002"/>
    </source>
</evidence>
<dbReference type="EMBL" id="SOBT01000009">
    <property type="protein sequence ID" value="TDU28580.1"/>
    <property type="molecule type" value="Genomic_DNA"/>
</dbReference>
<evidence type="ECO:0000256" key="1">
    <source>
        <dbReference type="ARBA" id="ARBA00000163"/>
    </source>
</evidence>
<evidence type="ECO:0000313" key="17">
    <source>
        <dbReference type="EMBL" id="TDU28580.1"/>
    </source>
</evidence>
<dbReference type="InterPro" id="IPR000486">
    <property type="entry name" value="Xdiol_ring_cleave_dOase_1/2"/>
</dbReference>
<feature type="domain" description="VOC" evidence="16">
    <location>
        <begin position="8"/>
        <end position="123"/>
    </location>
</feature>
<dbReference type="GO" id="GO:0018577">
    <property type="term" value="F:catechol 2,3-dioxygenase activity"/>
    <property type="evidence" value="ECO:0007669"/>
    <property type="project" value="UniProtKB-EC"/>
</dbReference>
<evidence type="ECO:0000256" key="5">
    <source>
        <dbReference type="ARBA" id="ARBA00013117"/>
    </source>
</evidence>
<gene>
    <name evidence="17" type="ORF">DFR24_2955</name>
</gene>
<name>A0A4R7P6B8_9GAMM</name>
<dbReference type="RefSeq" id="WP_133882119.1">
    <property type="nucleotide sequence ID" value="NZ_MWIN01000002.1"/>
</dbReference>
<dbReference type="Pfam" id="PF22247">
    <property type="entry name" value="Diox-like_N"/>
    <property type="match status" value="1"/>
</dbReference>
<dbReference type="InterPro" id="IPR004360">
    <property type="entry name" value="Glyas_Fos-R_dOase_dom"/>
</dbReference>
<dbReference type="NCBIfam" id="TIGR03211">
    <property type="entry name" value="catechol_2_3"/>
    <property type="match status" value="1"/>
</dbReference>
<evidence type="ECO:0000256" key="14">
    <source>
        <dbReference type="ARBA" id="ARBA00031146"/>
    </source>
</evidence>
<comment type="catalytic activity">
    <reaction evidence="1">
        <text>catechol + O2 = (2Z,4E)-2-hydroxy-6-oxohexa-2,4-dienoate + H(+)</text>
        <dbReference type="Rhea" id="RHEA:17337"/>
        <dbReference type="ChEBI" id="CHEBI:15378"/>
        <dbReference type="ChEBI" id="CHEBI:15379"/>
        <dbReference type="ChEBI" id="CHEBI:18135"/>
        <dbReference type="ChEBI" id="CHEBI:71198"/>
        <dbReference type="EC" id="1.13.11.2"/>
    </reaction>
</comment>
<dbReference type="AlphaFoldDB" id="A0A4R7P6B8"/>
<comment type="subunit">
    <text evidence="4">Homotetramer.</text>
</comment>
<evidence type="ECO:0000259" key="16">
    <source>
        <dbReference type="PROSITE" id="PS51819"/>
    </source>
</evidence>
<evidence type="ECO:0000256" key="13">
    <source>
        <dbReference type="ARBA" id="ARBA00030369"/>
    </source>
</evidence>
<comment type="caution">
    <text evidence="17">The sequence shown here is derived from an EMBL/GenBank/DDBJ whole genome shotgun (WGS) entry which is preliminary data.</text>
</comment>
<evidence type="ECO:0000256" key="7">
    <source>
        <dbReference type="ARBA" id="ARBA00022723"/>
    </source>
</evidence>
<dbReference type="Proteomes" id="UP000295341">
    <property type="component" value="Unassembled WGS sequence"/>
</dbReference>
<dbReference type="PROSITE" id="PS00082">
    <property type="entry name" value="EXTRADIOL_DIOXYGENAS"/>
    <property type="match status" value="1"/>
</dbReference>
<evidence type="ECO:0000256" key="12">
    <source>
        <dbReference type="ARBA" id="ARBA00023004"/>
    </source>
</evidence>
<evidence type="ECO:0000256" key="6">
    <source>
        <dbReference type="ARBA" id="ARBA00022190"/>
    </source>
</evidence>
<keyword evidence="7" id="KW-0479">Metal-binding</keyword>
<dbReference type="InterPro" id="IPR029068">
    <property type="entry name" value="Glyas_Bleomycin-R_OHBP_Dase"/>
</dbReference>
<proteinExistence type="inferred from homology"/>
<evidence type="ECO:0000256" key="4">
    <source>
        <dbReference type="ARBA" id="ARBA00011881"/>
    </source>
</evidence>
<evidence type="ECO:0000256" key="2">
    <source>
        <dbReference type="ARBA" id="ARBA00001954"/>
    </source>
</evidence>
<dbReference type="OrthoDB" id="9804944at2"/>
<dbReference type="PROSITE" id="PS51819">
    <property type="entry name" value="VOC"/>
    <property type="match status" value="2"/>
</dbReference>
<evidence type="ECO:0000256" key="15">
    <source>
        <dbReference type="RuleBase" id="RU000683"/>
    </source>
</evidence>
<sequence length="310" mass="35319">MALRGLLRVGEVCIRVMDMKKARRHYDEIMGLHEVMEGPDGKVYYKCWDEHDHHSIILNPSDRPGMDYFAFKVSSDSVLTDLEPKIEKFGLKVKHIAAGVYPKSGRRLEFVLPTGHTMHLYAEKEQIGNTMPTLNPGVTPDDGVVRGCHINRVDHLLLGGQHIQESARLFMEVFDFDLSERFVEKESQMPLAMFLTCSTKPHDIAFVLQPEQNKYHHTSFWLESSHDVTKAADRLGKYRVPIDVGPNRHGITRGATIYFFDPSGNRCEVFAEGYVHYPDTPTLTWDTTDAGHATFSQDNIVRESFLQVLT</sequence>
<evidence type="ECO:0000256" key="10">
    <source>
        <dbReference type="ARBA" id="ARBA00022964"/>
    </source>
</evidence>
<dbReference type="Gene3D" id="3.10.180.10">
    <property type="entry name" value="2,3-Dihydroxybiphenyl 1,2-Dioxygenase, domain 1"/>
    <property type="match status" value="2"/>
</dbReference>
<protein>
    <recommendedName>
        <fullName evidence="6">Metapyrocatechase</fullName>
        <ecNumber evidence="5">1.13.11.2</ecNumber>
    </recommendedName>
    <alternativeName>
        <fullName evidence="14">CatO2ase</fullName>
    </alternativeName>
    <alternativeName>
        <fullName evidence="13">Catechol 2,3-dioxygenase</fullName>
    </alternativeName>
</protein>
<dbReference type="InterPro" id="IPR017624">
    <property type="entry name" value="Catechol_2-3_dOase"/>
</dbReference>
<accession>A0A4R7P6B8</accession>
<organism evidence="17 18">
    <name type="scientific">Panacagrimonas perspica</name>
    <dbReference type="NCBI Taxonomy" id="381431"/>
    <lineage>
        <taxon>Bacteria</taxon>
        <taxon>Pseudomonadati</taxon>
        <taxon>Pseudomonadota</taxon>
        <taxon>Gammaproteobacteria</taxon>
        <taxon>Nevskiales</taxon>
        <taxon>Nevskiaceae</taxon>
        <taxon>Panacagrimonas</taxon>
    </lineage>
</organism>
<dbReference type="GO" id="GO:0008198">
    <property type="term" value="F:ferrous iron binding"/>
    <property type="evidence" value="ECO:0007669"/>
    <property type="project" value="InterPro"/>
</dbReference>
<keyword evidence="9 15" id="KW-0058">Aromatic hydrocarbons catabolism</keyword>
<comment type="similarity">
    <text evidence="3 15">Belongs to the extradiol ring-cleavage dioxygenase family.</text>
</comment>
<evidence type="ECO:0000256" key="3">
    <source>
        <dbReference type="ARBA" id="ARBA00008784"/>
    </source>
</evidence>
<keyword evidence="11 15" id="KW-0560">Oxidoreductase</keyword>